<dbReference type="EMBL" id="JAUSUR010000002">
    <property type="protein sequence ID" value="MDQ0360616.1"/>
    <property type="molecule type" value="Genomic_DNA"/>
</dbReference>
<dbReference type="Proteomes" id="UP001230220">
    <property type="component" value="Unassembled WGS sequence"/>
</dbReference>
<name>A0ABU0E155_9FIRM</name>
<keyword evidence="2" id="KW-1185">Reference proteome</keyword>
<reference evidence="1 2" key="1">
    <citation type="submission" date="2023-07" db="EMBL/GenBank/DDBJ databases">
        <title>Genomic Encyclopedia of Type Strains, Phase IV (KMG-IV): sequencing the most valuable type-strain genomes for metagenomic binning, comparative biology and taxonomic classification.</title>
        <authorList>
            <person name="Goeker M."/>
        </authorList>
    </citation>
    <scope>NUCLEOTIDE SEQUENCE [LARGE SCALE GENOMIC DNA]</scope>
    <source>
        <strain evidence="1 2">DSM 16784</strain>
    </source>
</reference>
<dbReference type="RefSeq" id="WP_307406663.1">
    <property type="nucleotide sequence ID" value="NZ_JAUSUR010000002.1"/>
</dbReference>
<evidence type="ECO:0000313" key="2">
    <source>
        <dbReference type="Proteomes" id="UP001230220"/>
    </source>
</evidence>
<gene>
    <name evidence="1" type="ORF">J2S15_001361</name>
</gene>
<sequence length="172" mass="20217">MRYRITKYNPEYRAKNGAYTVDDWTAVSDIGMTFDGTILEKSTYLNVENAYINAVLIIMRDFKSSSTVIERIEKWSSHYEIQDRVFALPNQRVKSLLELSKNGMILNEEDIKLIIAMILREQLWCELNDVNQAFKITFGYDYYMYCVCDNLSETIIDEIEKLGLFVDTVNWE</sequence>
<accession>A0ABU0E155</accession>
<organism evidence="1 2">
    <name type="scientific">Breznakia pachnodae</name>
    <dbReference type="NCBI Taxonomy" id="265178"/>
    <lineage>
        <taxon>Bacteria</taxon>
        <taxon>Bacillati</taxon>
        <taxon>Bacillota</taxon>
        <taxon>Erysipelotrichia</taxon>
        <taxon>Erysipelotrichales</taxon>
        <taxon>Erysipelotrichaceae</taxon>
        <taxon>Breznakia</taxon>
    </lineage>
</organism>
<comment type="caution">
    <text evidence="1">The sequence shown here is derived from an EMBL/GenBank/DDBJ whole genome shotgun (WGS) entry which is preliminary data.</text>
</comment>
<protein>
    <submittedName>
        <fullName evidence="1">Uncharacterized protein</fullName>
    </submittedName>
</protein>
<proteinExistence type="predicted"/>
<evidence type="ECO:0000313" key="1">
    <source>
        <dbReference type="EMBL" id="MDQ0360616.1"/>
    </source>
</evidence>